<dbReference type="AlphaFoldDB" id="A0AAV0GK96"/>
<feature type="region of interest" description="Disordered" evidence="1">
    <location>
        <begin position="1"/>
        <end position="22"/>
    </location>
</feature>
<evidence type="ECO:0000256" key="1">
    <source>
        <dbReference type="SAM" id="MobiDB-lite"/>
    </source>
</evidence>
<gene>
    <name evidence="2" type="ORF">CEPIT_LOCUS44477</name>
</gene>
<sequence length="275" mass="31877">MFAFTSIGGKQDKDINPGKTPPIFRINGQNYHRIGSLLPRDGGQPKFLQMYLCDPSEETSNRLKAVRSEGGTKLHDALVLELTHMLDMYNVHAQLFRMARDRFNASNSTTLKMRLIMKRSSEGRTYNAPSVSEVTALIEGDFDVNRKERDIVLQPKSGAFQFVTKLNSLFLGLQYTLLFPYGQDGFREDVRLTRAIGDINSNRGRKFATMKDFFSYRLQERQGETPYLLRCQRLFQQYCAVDGYTMIESYRLQFIRFHQKEIQSDVPVWVEVCYM</sequence>
<proteinExistence type="predicted"/>
<keyword evidence="3" id="KW-1185">Reference proteome</keyword>
<evidence type="ECO:0000313" key="2">
    <source>
        <dbReference type="EMBL" id="CAH9148388.1"/>
    </source>
</evidence>
<reference evidence="2" key="1">
    <citation type="submission" date="2022-07" db="EMBL/GenBank/DDBJ databases">
        <authorList>
            <person name="Macas J."/>
            <person name="Novak P."/>
            <person name="Neumann P."/>
        </authorList>
    </citation>
    <scope>NUCLEOTIDE SEQUENCE</scope>
</reference>
<name>A0AAV0GK96_9ASTE</name>
<dbReference type="EMBL" id="CAMAPF010001168">
    <property type="protein sequence ID" value="CAH9148388.1"/>
    <property type="molecule type" value="Genomic_DNA"/>
</dbReference>
<evidence type="ECO:0008006" key="4">
    <source>
        <dbReference type="Google" id="ProtNLM"/>
    </source>
</evidence>
<dbReference type="PANTHER" id="PTHR45786">
    <property type="entry name" value="DNA BINDING PROTEIN-LIKE"/>
    <property type="match status" value="1"/>
</dbReference>
<organism evidence="2 3">
    <name type="scientific">Cuscuta epithymum</name>
    <dbReference type="NCBI Taxonomy" id="186058"/>
    <lineage>
        <taxon>Eukaryota</taxon>
        <taxon>Viridiplantae</taxon>
        <taxon>Streptophyta</taxon>
        <taxon>Embryophyta</taxon>
        <taxon>Tracheophyta</taxon>
        <taxon>Spermatophyta</taxon>
        <taxon>Magnoliopsida</taxon>
        <taxon>eudicotyledons</taxon>
        <taxon>Gunneridae</taxon>
        <taxon>Pentapetalae</taxon>
        <taxon>asterids</taxon>
        <taxon>lamiids</taxon>
        <taxon>Solanales</taxon>
        <taxon>Convolvulaceae</taxon>
        <taxon>Cuscuteae</taxon>
        <taxon>Cuscuta</taxon>
        <taxon>Cuscuta subgen. Cuscuta</taxon>
    </lineage>
</organism>
<dbReference type="PANTHER" id="PTHR45786:SF66">
    <property type="entry name" value="HOOK MOTIF PROTEIN, PUTATIVE-RELATED"/>
    <property type="match status" value="1"/>
</dbReference>
<comment type="caution">
    <text evidence="2">The sequence shown here is derived from an EMBL/GenBank/DDBJ whole genome shotgun (WGS) entry which is preliminary data.</text>
</comment>
<evidence type="ECO:0000313" key="3">
    <source>
        <dbReference type="Proteomes" id="UP001152523"/>
    </source>
</evidence>
<accession>A0AAV0GK96</accession>
<dbReference type="Proteomes" id="UP001152523">
    <property type="component" value="Unassembled WGS sequence"/>
</dbReference>
<protein>
    <recommendedName>
        <fullName evidence="4">Helitron helicase-like domain-containing protein</fullName>
    </recommendedName>
</protein>